<sequence>MINNQRSLKDNHGLGFSEGISSTSKTKTEKLSHVDKETSTVEPVVPVPSAKEPVSSNVGNRPSVEDSEILEYNIVKRNSSIQITKKPLSNTSVRNVKQTSNLKLGQGLGRSKTKMPPKTSHRRTNTLYLKSDYHQVSWNYSTQQGYQFQPPNFGPWGSCPPYPYMNQPNDMYNANRPMRYWGPNA</sequence>
<evidence type="ECO:0000313" key="2">
    <source>
        <dbReference type="EMBL" id="GJT82041.1"/>
    </source>
</evidence>
<organism evidence="2 3">
    <name type="scientific">Tanacetum coccineum</name>
    <dbReference type="NCBI Taxonomy" id="301880"/>
    <lineage>
        <taxon>Eukaryota</taxon>
        <taxon>Viridiplantae</taxon>
        <taxon>Streptophyta</taxon>
        <taxon>Embryophyta</taxon>
        <taxon>Tracheophyta</taxon>
        <taxon>Spermatophyta</taxon>
        <taxon>Magnoliopsida</taxon>
        <taxon>eudicotyledons</taxon>
        <taxon>Gunneridae</taxon>
        <taxon>Pentapetalae</taxon>
        <taxon>asterids</taxon>
        <taxon>campanulids</taxon>
        <taxon>Asterales</taxon>
        <taxon>Asteraceae</taxon>
        <taxon>Asteroideae</taxon>
        <taxon>Anthemideae</taxon>
        <taxon>Anthemidinae</taxon>
        <taxon>Tanacetum</taxon>
    </lineage>
</organism>
<dbReference type="Proteomes" id="UP001151760">
    <property type="component" value="Unassembled WGS sequence"/>
</dbReference>
<dbReference type="EMBL" id="BQNB010019132">
    <property type="protein sequence ID" value="GJT82041.1"/>
    <property type="molecule type" value="Genomic_DNA"/>
</dbReference>
<accession>A0ABQ5H2H1</accession>
<feature type="compositionally biased region" description="Basic and acidic residues" evidence="1">
    <location>
        <begin position="26"/>
        <end position="39"/>
    </location>
</feature>
<protein>
    <submittedName>
        <fullName evidence="2">Uncharacterized protein</fullName>
    </submittedName>
</protein>
<reference evidence="2" key="1">
    <citation type="journal article" date="2022" name="Int. J. Mol. Sci.">
        <title>Draft Genome of Tanacetum Coccineum: Genomic Comparison of Closely Related Tanacetum-Family Plants.</title>
        <authorList>
            <person name="Yamashiro T."/>
            <person name="Shiraishi A."/>
            <person name="Nakayama K."/>
            <person name="Satake H."/>
        </authorList>
    </citation>
    <scope>NUCLEOTIDE SEQUENCE</scope>
</reference>
<evidence type="ECO:0000313" key="3">
    <source>
        <dbReference type="Proteomes" id="UP001151760"/>
    </source>
</evidence>
<gene>
    <name evidence="2" type="ORF">Tco_1056383</name>
</gene>
<keyword evidence="3" id="KW-1185">Reference proteome</keyword>
<feature type="region of interest" description="Disordered" evidence="1">
    <location>
        <begin position="1"/>
        <end position="62"/>
    </location>
</feature>
<proteinExistence type="predicted"/>
<evidence type="ECO:0000256" key="1">
    <source>
        <dbReference type="SAM" id="MobiDB-lite"/>
    </source>
</evidence>
<comment type="caution">
    <text evidence="2">The sequence shown here is derived from an EMBL/GenBank/DDBJ whole genome shotgun (WGS) entry which is preliminary data.</text>
</comment>
<feature type="compositionally biased region" description="Low complexity" evidence="1">
    <location>
        <begin position="40"/>
        <end position="49"/>
    </location>
</feature>
<name>A0ABQ5H2H1_9ASTR</name>
<reference evidence="2" key="2">
    <citation type="submission" date="2022-01" db="EMBL/GenBank/DDBJ databases">
        <authorList>
            <person name="Yamashiro T."/>
            <person name="Shiraishi A."/>
            <person name="Satake H."/>
            <person name="Nakayama K."/>
        </authorList>
    </citation>
    <scope>NUCLEOTIDE SEQUENCE</scope>
</reference>